<protein>
    <submittedName>
        <fullName evidence="3">DUF4855 domain-containing protein</fullName>
    </submittedName>
</protein>
<dbReference type="EMBL" id="JAUMKJ010000029">
    <property type="protein sequence ID" value="MDO3679618.1"/>
    <property type="molecule type" value="Genomic_DNA"/>
</dbReference>
<dbReference type="InterPro" id="IPR008979">
    <property type="entry name" value="Galactose-bd-like_sf"/>
</dbReference>
<evidence type="ECO:0000256" key="1">
    <source>
        <dbReference type="SAM" id="MobiDB-lite"/>
    </source>
</evidence>
<keyword evidence="4" id="KW-1185">Reference proteome</keyword>
<dbReference type="SUPFAM" id="SSF49785">
    <property type="entry name" value="Galactose-binding domain-like"/>
    <property type="match status" value="1"/>
</dbReference>
<sequence>MKKRSNVTAAILSLALAGGMVIPAAGASAEQTAQAAAPLENLALNKPYTFETPYPRDAHFGPTEDAHADDTGKQLTDGVFGGTAFSDKAYVGKLWQGYRTFKLDLGEPVTIQDIKVSTLQDLPNGIFFPEEISYSISENGSAWQHLGAVKSALPTTEKGPVKQTIAKTGVNTVARYVYMDIPVETWLFVDEIEVMGTRDKSGHKLKPNKAPKPDQGYPRAGSKQAGGIRNEVLIYTGEWQYQPSDWISFKKEDFRPYVSYVDQDMKRKDFMFDGFLFMPYAPLMDGANYGPTTGKPTNKAHFEKFLDRLFRDDYELGALNEAVKEAKAELPKKNYEAKVVITIPYPRTDQSDFGDVDGDGISENLNVKEVGEAEALKNRLKVTKWYVDEVYKRWNAKQYSDLKLVSFYWYNEYIAHQLSTLDHELVKQTGDYVRSKGARFQWIPYYFARGWNDWKDNGFDTALMQPNYFFHAKAGVDRMSTIAQAAYDNGMGVEIELSDDVLTKENMRDRYYAYLDAGKEHKFMKKSLNAFYQQVKTLLKAAQSKTQVEREVYDRTYQFLKGKYKVTNPQELQALELEEQDAE</sequence>
<comment type="caution">
    <text evidence="3">The sequence shown here is derived from an EMBL/GenBank/DDBJ whole genome shotgun (WGS) entry which is preliminary data.</text>
</comment>
<dbReference type="Gene3D" id="2.60.120.260">
    <property type="entry name" value="Galactose-binding domain-like"/>
    <property type="match status" value="1"/>
</dbReference>
<gene>
    <name evidence="3" type="ORF">Q3C12_21640</name>
</gene>
<evidence type="ECO:0000256" key="2">
    <source>
        <dbReference type="SAM" id="SignalP"/>
    </source>
</evidence>
<evidence type="ECO:0000313" key="3">
    <source>
        <dbReference type="EMBL" id="MDO3679618.1"/>
    </source>
</evidence>
<keyword evidence="2" id="KW-0732">Signal</keyword>
<dbReference type="Proteomes" id="UP001168883">
    <property type="component" value="Unassembled WGS sequence"/>
</dbReference>
<dbReference type="RefSeq" id="WP_302879803.1">
    <property type="nucleotide sequence ID" value="NZ_JAUMKJ010000029.1"/>
</dbReference>
<name>A0ABT8VF94_9BACL</name>
<feature type="chain" id="PRO_5046627607" evidence="2">
    <location>
        <begin position="28"/>
        <end position="583"/>
    </location>
</feature>
<accession>A0ABT8VF94</accession>
<organism evidence="3 4">
    <name type="scientific">Paenibacillus ehimensis</name>
    <dbReference type="NCBI Taxonomy" id="79264"/>
    <lineage>
        <taxon>Bacteria</taxon>
        <taxon>Bacillati</taxon>
        <taxon>Bacillota</taxon>
        <taxon>Bacilli</taxon>
        <taxon>Bacillales</taxon>
        <taxon>Paenibacillaceae</taxon>
        <taxon>Paenibacillus</taxon>
    </lineage>
</organism>
<evidence type="ECO:0000313" key="4">
    <source>
        <dbReference type="Proteomes" id="UP001168883"/>
    </source>
</evidence>
<feature type="signal peptide" evidence="2">
    <location>
        <begin position="1"/>
        <end position="27"/>
    </location>
</feature>
<reference evidence="3" key="1">
    <citation type="submission" date="2023-07" db="EMBL/GenBank/DDBJ databases">
        <authorList>
            <person name="Aktuganov G."/>
            <person name="Boyko T."/>
            <person name="Delegan Y."/>
            <person name="Galimzianova N."/>
            <person name="Gilvanova E."/>
            <person name="Korobov V."/>
            <person name="Kuzmina L."/>
            <person name="Melentiev A."/>
            <person name="Milman P."/>
            <person name="Ryabova A."/>
            <person name="Stupak E."/>
            <person name="Yasakov T."/>
            <person name="Zharikova N."/>
            <person name="Zhurenko E."/>
        </authorList>
    </citation>
    <scope>NUCLEOTIDE SEQUENCE</scope>
    <source>
        <strain evidence="3">IB-739</strain>
    </source>
</reference>
<dbReference type="InterPro" id="IPR032329">
    <property type="entry name" value="DUF4855"/>
</dbReference>
<dbReference type="Pfam" id="PF16147">
    <property type="entry name" value="DUF4855"/>
    <property type="match status" value="1"/>
</dbReference>
<proteinExistence type="predicted"/>
<feature type="region of interest" description="Disordered" evidence="1">
    <location>
        <begin position="199"/>
        <end position="224"/>
    </location>
</feature>